<comment type="caution">
    <text evidence="13">The sequence shown here is derived from an EMBL/GenBank/DDBJ whole genome shotgun (WGS) entry which is preliminary data.</text>
</comment>
<accession>A0ABQ8RXV6</accession>
<dbReference type="EMBL" id="JAJSOF020000040">
    <property type="protein sequence ID" value="KAJ4426505.1"/>
    <property type="molecule type" value="Genomic_DNA"/>
</dbReference>
<dbReference type="Pfam" id="PF00067">
    <property type="entry name" value="p450"/>
    <property type="match status" value="1"/>
</dbReference>
<evidence type="ECO:0000313" key="14">
    <source>
        <dbReference type="Proteomes" id="UP001148838"/>
    </source>
</evidence>
<sequence length="286" mass="32350">MDIILQCAPVSVKEAMGNYTTDVIACCGFGIESNSLKNPDAEFRRYLRRVFDYSLRKGLFSITVFLAPHLQNFLKLRLADEATTKFLREVTWSTVAYRQQYVSFNQVKSKPFTVTSGVSQGSNLEIDGDDFVAQCFIFMAAGFETTSSTMSFLLYELALQPELQHRLRVEMGTVLAKHRGEITYDAIQEMTYLDMVLSGQNAQHSINRSKYCNPNEHLGEALHLWPIRTKLFIQNRDSNRTVAGRCCSCDVRASQIARAWESEQLSRINVSTHQRSGVSAAVERAC</sequence>
<keyword evidence="11" id="KW-0503">Monooxygenase</keyword>
<comment type="similarity">
    <text evidence="4">Belongs to the cytochrome P450 family.</text>
</comment>
<comment type="cofactor">
    <cofactor evidence="1">
        <name>heme</name>
        <dbReference type="ChEBI" id="CHEBI:30413"/>
    </cofactor>
</comment>
<keyword evidence="8" id="KW-0492">Microsome</keyword>
<dbReference type="SUPFAM" id="SSF48264">
    <property type="entry name" value="Cytochrome P450"/>
    <property type="match status" value="1"/>
</dbReference>
<keyword evidence="12" id="KW-0472">Membrane</keyword>
<evidence type="ECO:0000256" key="8">
    <source>
        <dbReference type="ARBA" id="ARBA00022848"/>
    </source>
</evidence>
<comment type="subcellular location">
    <subcellularLocation>
        <location evidence="3">Endoplasmic reticulum membrane</location>
        <topology evidence="3">Peripheral membrane protein</topology>
    </subcellularLocation>
    <subcellularLocation>
        <location evidence="2">Microsome membrane</location>
        <topology evidence="2">Peripheral membrane protein</topology>
    </subcellularLocation>
</comment>
<keyword evidence="9" id="KW-0560">Oxidoreductase</keyword>
<dbReference type="InterPro" id="IPR050476">
    <property type="entry name" value="Insect_CytP450_Detox"/>
</dbReference>
<keyword evidence="10" id="KW-0408">Iron</keyword>
<evidence type="ECO:0000256" key="1">
    <source>
        <dbReference type="ARBA" id="ARBA00001971"/>
    </source>
</evidence>
<protein>
    <recommendedName>
        <fullName evidence="15">Cytochrome P450</fullName>
    </recommendedName>
</protein>
<keyword evidence="6" id="KW-0479">Metal-binding</keyword>
<dbReference type="Proteomes" id="UP001148838">
    <property type="component" value="Unassembled WGS sequence"/>
</dbReference>
<gene>
    <name evidence="13" type="ORF">ANN_27319</name>
</gene>
<reference evidence="13 14" key="1">
    <citation type="journal article" date="2022" name="Allergy">
        <title>Genome assembly and annotation of Periplaneta americana reveal a comprehensive cockroach allergen profile.</title>
        <authorList>
            <person name="Wang L."/>
            <person name="Xiong Q."/>
            <person name="Saelim N."/>
            <person name="Wang L."/>
            <person name="Nong W."/>
            <person name="Wan A.T."/>
            <person name="Shi M."/>
            <person name="Liu X."/>
            <person name="Cao Q."/>
            <person name="Hui J.H.L."/>
            <person name="Sookrung N."/>
            <person name="Leung T.F."/>
            <person name="Tungtrongchitr A."/>
            <person name="Tsui S.K.W."/>
        </authorList>
    </citation>
    <scope>NUCLEOTIDE SEQUENCE [LARGE SCALE GENOMIC DNA]</scope>
    <source>
        <strain evidence="13">PWHHKU_190912</strain>
    </source>
</reference>
<evidence type="ECO:0000256" key="2">
    <source>
        <dbReference type="ARBA" id="ARBA00004174"/>
    </source>
</evidence>
<name>A0ABQ8RXV6_PERAM</name>
<evidence type="ECO:0000256" key="6">
    <source>
        <dbReference type="ARBA" id="ARBA00022723"/>
    </source>
</evidence>
<dbReference type="PANTHER" id="PTHR24292:SF45">
    <property type="entry name" value="CYTOCHROME P450 6G1-RELATED"/>
    <property type="match status" value="1"/>
</dbReference>
<dbReference type="PANTHER" id="PTHR24292">
    <property type="entry name" value="CYTOCHROME P450"/>
    <property type="match status" value="1"/>
</dbReference>
<proteinExistence type="inferred from homology"/>
<evidence type="ECO:0000256" key="4">
    <source>
        <dbReference type="ARBA" id="ARBA00010617"/>
    </source>
</evidence>
<evidence type="ECO:0000256" key="9">
    <source>
        <dbReference type="ARBA" id="ARBA00023002"/>
    </source>
</evidence>
<evidence type="ECO:0000256" key="5">
    <source>
        <dbReference type="ARBA" id="ARBA00022617"/>
    </source>
</evidence>
<evidence type="ECO:0000313" key="13">
    <source>
        <dbReference type="EMBL" id="KAJ4426505.1"/>
    </source>
</evidence>
<evidence type="ECO:0000256" key="11">
    <source>
        <dbReference type="ARBA" id="ARBA00023033"/>
    </source>
</evidence>
<keyword evidence="7" id="KW-0256">Endoplasmic reticulum</keyword>
<dbReference type="InterPro" id="IPR036396">
    <property type="entry name" value="Cyt_P450_sf"/>
</dbReference>
<keyword evidence="5" id="KW-0349">Heme</keyword>
<evidence type="ECO:0000256" key="10">
    <source>
        <dbReference type="ARBA" id="ARBA00023004"/>
    </source>
</evidence>
<evidence type="ECO:0008006" key="15">
    <source>
        <dbReference type="Google" id="ProtNLM"/>
    </source>
</evidence>
<dbReference type="Gene3D" id="1.10.630.10">
    <property type="entry name" value="Cytochrome P450"/>
    <property type="match status" value="1"/>
</dbReference>
<evidence type="ECO:0000256" key="3">
    <source>
        <dbReference type="ARBA" id="ARBA00004406"/>
    </source>
</evidence>
<evidence type="ECO:0000256" key="12">
    <source>
        <dbReference type="ARBA" id="ARBA00023136"/>
    </source>
</evidence>
<organism evidence="13 14">
    <name type="scientific">Periplaneta americana</name>
    <name type="common">American cockroach</name>
    <name type="synonym">Blatta americana</name>
    <dbReference type="NCBI Taxonomy" id="6978"/>
    <lineage>
        <taxon>Eukaryota</taxon>
        <taxon>Metazoa</taxon>
        <taxon>Ecdysozoa</taxon>
        <taxon>Arthropoda</taxon>
        <taxon>Hexapoda</taxon>
        <taxon>Insecta</taxon>
        <taxon>Pterygota</taxon>
        <taxon>Neoptera</taxon>
        <taxon>Polyneoptera</taxon>
        <taxon>Dictyoptera</taxon>
        <taxon>Blattodea</taxon>
        <taxon>Blattoidea</taxon>
        <taxon>Blattidae</taxon>
        <taxon>Blattinae</taxon>
        <taxon>Periplaneta</taxon>
    </lineage>
</organism>
<evidence type="ECO:0000256" key="7">
    <source>
        <dbReference type="ARBA" id="ARBA00022824"/>
    </source>
</evidence>
<dbReference type="InterPro" id="IPR001128">
    <property type="entry name" value="Cyt_P450"/>
</dbReference>
<keyword evidence="14" id="KW-1185">Reference proteome</keyword>